<keyword evidence="1" id="KW-1133">Transmembrane helix</keyword>
<reference evidence="2 3" key="1">
    <citation type="submission" date="2017-07" db="EMBL/GenBank/DDBJ databases">
        <title>Genome Sequence of Arenibacter algicola Strain SMS7 Isolated from a culture of the Diatom Skeletonema marinoi.</title>
        <authorList>
            <person name="Topel M."/>
            <person name="Pinder M.I.M."/>
            <person name="Johansson O.N."/>
            <person name="Kourtchenko O."/>
            <person name="Godhe A."/>
            <person name="Clarke A.K."/>
        </authorList>
    </citation>
    <scope>NUCLEOTIDE SEQUENCE [LARGE SCALE GENOMIC DNA]</scope>
    <source>
        <strain evidence="2 3">SMS7</strain>
    </source>
</reference>
<dbReference type="AlphaFoldDB" id="A0A221UXK0"/>
<dbReference type="KEGG" id="aalg:AREALGSMS7_02454"/>
<evidence type="ECO:0000256" key="1">
    <source>
        <dbReference type="SAM" id="Phobius"/>
    </source>
</evidence>
<evidence type="ECO:0000313" key="2">
    <source>
        <dbReference type="EMBL" id="ASO05898.1"/>
    </source>
</evidence>
<accession>A0A221UXK0</accession>
<organism evidence="2 3">
    <name type="scientific">Arenibacter algicola</name>
    <dbReference type="NCBI Taxonomy" id="616991"/>
    <lineage>
        <taxon>Bacteria</taxon>
        <taxon>Pseudomonadati</taxon>
        <taxon>Bacteroidota</taxon>
        <taxon>Flavobacteriia</taxon>
        <taxon>Flavobacteriales</taxon>
        <taxon>Flavobacteriaceae</taxon>
        <taxon>Arenibacter</taxon>
    </lineage>
</organism>
<name>A0A221UXK0_9FLAO</name>
<evidence type="ECO:0000313" key="3">
    <source>
        <dbReference type="Proteomes" id="UP000204551"/>
    </source>
</evidence>
<dbReference type="Proteomes" id="UP000204551">
    <property type="component" value="Chromosome"/>
</dbReference>
<dbReference type="EMBL" id="CP022515">
    <property type="protein sequence ID" value="ASO05898.1"/>
    <property type="molecule type" value="Genomic_DNA"/>
</dbReference>
<protein>
    <submittedName>
        <fullName evidence="2">Uncharacterized protein</fullName>
    </submittedName>
</protein>
<keyword evidence="1" id="KW-0812">Transmembrane</keyword>
<gene>
    <name evidence="2" type="ORF">AREALGSMS7_02454</name>
</gene>
<feature type="transmembrane region" description="Helical" evidence="1">
    <location>
        <begin position="15"/>
        <end position="32"/>
    </location>
</feature>
<keyword evidence="1" id="KW-0472">Membrane</keyword>
<sequence length="42" mass="5055">MFNSYEMSQFEEGKYLPIMLEFMFIGIGELHLTNKKKIILNR</sequence>
<proteinExistence type="predicted"/>